<evidence type="ECO:0000313" key="6">
    <source>
        <dbReference type="Ensembl" id="ENSAPLP00020021737.1"/>
    </source>
</evidence>
<dbReference type="PANTHER" id="PTHR28434:SF1">
    <property type="entry name" value="PROTEIN C3ORF33"/>
    <property type="match status" value="1"/>
</dbReference>
<name>A0A8B9ZJA3_ANAPL</name>
<dbReference type="AlphaFoldDB" id="A0A8B9ZJA3"/>
<protein>
    <submittedName>
        <fullName evidence="6">Chromosome 3 open reading frame 33</fullName>
    </submittedName>
</protein>
<evidence type="ECO:0000256" key="2">
    <source>
        <dbReference type="ARBA" id="ARBA00022692"/>
    </source>
</evidence>
<dbReference type="PANTHER" id="PTHR28434">
    <property type="entry name" value="PROTEIN C3ORF33"/>
    <property type="match status" value="1"/>
</dbReference>
<dbReference type="FunFam" id="2.40.50.90:FF:000024">
    <property type="entry name" value="Chromosome 3 C3orf33 homolog"/>
    <property type="match status" value="1"/>
</dbReference>
<accession>A0A8B9ZJA3</accession>
<evidence type="ECO:0000313" key="7">
    <source>
        <dbReference type="Proteomes" id="UP000694400"/>
    </source>
</evidence>
<dbReference type="SUPFAM" id="SSF50199">
    <property type="entry name" value="Staphylococcal nuclease"/>
    <property type="match status" value="1"/>
</dbReference>
<comment type="subcellular location">
    <subcellularLocation>
        <location evidence="1">Membrane</location>
        <topology evidence="1">Single-pass membrane protein</topology>
    </subcellularLocation>
</comment>
<dbReference type="InterPro" id="IPR035437">
    <property type="entry name" value="SNase_OB-fold_sf"/>
</dbReference>
<evidence type="ECO:0000256" key="3">
    <source>
        <dbReference type="ARBA" id="ARBA00022989"/>
    </source>
</evidence>
<sequence>MAERRSAAGEALGRVSEWADGHLGLLRSLSAGLAAAGLLLLARSVRLTTKFTNAVDIPVEFIEKNVKLRGKIHHVTEKGLEVEHIPITIPIVTSIQRKWQSKGLLLVRLAGVELAPSGMVWLQKELKPSQMVWFQLLGREDLALECRVLVNKGRFLSVCLNEEILRQGLGRTARIEGLHHDSRLYWKLHKRLLRAELKALKKNKGIWQEESFSERVRDRISNNKCVQTLETVCELVKKLYLKAEWETCLEGCHVSVLHALCKI</sequence>
<keyword evidence="2" id="KW-0812">Transmembrane</keyword>
<dbReference type="GO" id="GO:0016020">
    <property type="term" value="C:membrane"/>
    <property type="evidence" value="ECO:0007669"/>
    <property type="project" value="UniProtKB-SubCell"/>
</dbReference>
<proteinExistence type="predicted"/>
<dbReference type="GO" id="GO:0005615">
    <property type="term" value="C:extracellular space"/>
    <property type="evidence" value="ECO:0007669"/>
    <property type="project" value="TreeGrafter"/>
</dbReference>
<keyword evidence="5" id="KW-0472">Membrane</keyword>
<keyword evidence="3" id="KW-1133">Transmembrane helix</keyword>
<evidence type="ECO:0000256" key="4">
    <source>
        <dbReference type="ARBA" id="ARBA00022990"/>
    </source>
</evidence>
<evidence type="ECO:0000256" key="5">
    <source>
        <dbReference type="ARBA" id="ARBA00023136"/>
    </source>
</evidence>
<dbReference type="Proteomes" id="UP000694400">
    <property type="component" value="Chromosome 9"/>
</dbReference>
<reference evidence="6" key="1">
    <citation type="submission" date="2019-08" db="EMBL/GenBank/DDBJ databases">
        <title>Three high-quality genomes provides insights into domestication of ducks.</title>
        <authorList>
            <person name="Hou Z.C."/>
            <person name="Zhu F."/>
            <person name="Yin Z.T."/>
            <person name="Zhang F."/>
        </authorList>
    </citation>
    <scope>NUCLEOTIDE SEQUENCE [LARGE SCALE GENOMIC DNA]</scope>
</reference>
<evidence type="ECO:0000256" key="1">
    <source>
        <dbReference type="ARBA" id="ARBA00004167"/>
    </source>
</evidence>
<dbReference type="InterPro" id="IPR042421">
    <property type="entry name" value="C3orf33-like"/>
</dbReference>
<reference evidence="6" key="3">
    <citation type="submission" date="2025-09" db="UniProtKB">
        <authorList>
            <consortium name="Ensembl"/>
        </authorList>
    </citation>
    <scope>IDENTIFICATION</scope>
</reference>
<organism evidence="6 7">
    <name type="scientific">Anas platyrhynchos</name>
    <name type="common">Mallard</name>
    <name type="synonym">Anas boschas</name>
    <dbReference type="NCBI Taxonomy" id="8839"/>
    <lineage>
        <taxon>Eukaryota</taxon>
        <taxon>Metazoa</taxon>
        <taxon>Chordata</taxon>
        <taxon>Craniata</taxon>
        <taxon>Vertebrata</taxon>
        <taxon>Euteleostomi</taxon>
        <taxon>Archelosauria</taxon>
        <taxon>Archosauria</taxon>
        <taxon>Dinosauria</taxon>
        <taxon>Saurischia</taxon>
        <taxon>Theropoda</taxon>
        <taxon>Coelurosauria</taxon>
        <taxon>Aves</taxon>
        <taxon>Neognathae</taxon>
        <taxon>Galloanserae</taxon>
        <taxon>Anseriformes</taxon>
        <taxon>Anatidae</taxon>
        <taxon>Anatinae</taxon>
        <taxon>Anas</taxon>
    </lineage>
</organism>
<dbReference type="Gene3D" id="2.40.50.90">
    <property type="match status" value="1"/>
</dbReference>
<reference evidence="6" key="2">
    <citation type="submission" date="2025-08" db="UniProtKB">
        <authorList>
            <consortium name="Ensembl"/>
        </authorList>
    </citation>
    <scope>IDENTIFICATION</scope>
</reference>
<keyword evidence="4" id="KW-0007">Acetylation</keyword>
<dbReference type="Ensembl" id="ENSAPLT00020023445.1">
    <property type="protein sequence ID" value="ENSAPLP00020021737.1"/>
    <property type="gene ID" value="ENSAPLG00020015196.1"/>
</dbReference>